<evidence type="ECO:0000313" key="3">
    <source>
        <dbReference type="Proteomes" id="UP001152622"/>
    </source>
</evidence>
<keyword evidence="3" id="KW-1185">Reference proteome</keyword>
<evidence type="ECO:0000313" key="2">
    <source>
        <dbReference type="EMBL" id="KAJ8350659.1"/>
    </source>
</evidence>
<organism evidence="2 3">
    <name type="scientific">Synaphobranchus kaupii</name>
    <name type="common">Kaup's arrowtooth eel</name>
    <dbReference type="NCBI Taxonomy" id="118154"/>
    <lineage>
        <taxon>Eukaryota</taxon>
        <taxon>Metazoa</taxon>
        <taxon>Chordata</taxon>
        <taxon>Craniata</taxon>
        <taxon>Vertebrata</taxon>
        <taxon>Euteleostomi</taxon>
        <taxon>Actinopterygii</taxon>
        <taxon>Neopterygii</taxon>
        <taxon>Teleostei</taxon>
        <taxon>Anguilliformes</taxon>
        <taxon>Synaphobranchidae</taxon>
        <taxon>Synaphobranchus</taxon>
    </lineage>
</organism>
<dbReference type="EMBL" id="JAINUF010000009">
    <property type="protein sequence ID" value="KAJ8350659.1"/>
    <property type="molecule type" value="Genomic_DNA"/>
</dbReference>
<feature type="region of interest" description="Disordered" evidence="1">
    <location>
        <begin position="1"/>
        <end position="20"/>
    </location>
</feature>
<comment type="caution">
    <text evidence="2">The sequence shown here is derived from an EMBL/GenBank/DDBJ whole genome shotgun (WGS) entry which is preliminary data.</text>
</comment>
<dbReference type="AlphaFoldDB" id="A0A9Q1IQF9"/>
<gene>
    <name evidence="2" type="ORF">SKAU_G00257890</name>
</gene>
<name>A0A9Q1IQF9_SYNKA</name>
<sequence length="106" mass="10985">MGGLSAQPAGLDLSSAESGNERVIVTRTGVEVAAHLGARRDFTCSPERQMGAVGRIRPGKAGRGGKGSGDEALSVNAVLRPGIRPSKSPFTNNRLNSIWDANPSSE</sequence>
<accession>A0A9Q1IQF9</accession>
<feature type="region of interest" description="Disordered" evidence="1">
    <location>
        <begin position="82"/>
        <end position="106"/>
    </location>
</feature>
<evidence type="ECO:0000256" key="1">
    <source>
        <dbReference type="SAM" id="MobiDB-lite"/>
    </source>
</evidence>
<proteinExistence type="predicted"/>
<protein>
    <submittedName>
        <fullName evidence="2">Uncharacterized protein</fullName>
    </submittedName>
</protein>
<dbReference type="Proteomes" id="UP001152622">
    <property type="component" value="Chromosome 9"/>
</dbReference>
<reference evidence="2" key="1">
    <citation type="journal article" date="2023" name="Science">
        <title>Genome structures resolve the early diversification of teleost fishes.</title>
        <authorList>
            <person name="Parey E."/>
            <person name="Louis A."/>
            <person name="Montfort J."/>
            <person name="Bouchez O."/>
            <person name="Roques C."/>
            <person name="Iampietro C."/>
            <person name="Lluch J."/>
            <person name="Castinel A."/>
            <person name="Donnadieu C."/>
            <person name="Desvignes T."/>
            <person name="Floi Bucao C."/>
            <person name="Jouanno E."/>
            <person name="Wen M."/>
            <person name="Mejri S."/>
            <person name="Dirks R."/>
            <person name="Jansen H."/>
            <person name="Henkel C."/>
            <person name="Chen W.J."/>
            <person name="Zahm M."/>
            <person name="Cabau C."/>
            <person name="Klopp C."/>
            <person name="Thompson A.W."/>
            <person name="Robinson-Rechavi M."/>
            <person name="Braasch I."/>
            <person name="Lecointre G."/>
            <person name="Bobe J."/>
            <person name="Postlethwait J.H."/>
            <person name="Berthelot C."/>
            <person name="Roest Crollius H."/>
            <person name="Guiguen Y."/>
        </authorList>
    </citation>
    <scope>NUCLEOTIDE SEQUENCE</scope>
    <source>
        <strain evidence="2">WJC10195</strain>
    </source>
</reference>